<evidence type="ECO:0000256" key="3">
    <source>
        <dbReference type="ARBA" id="ARBA00005201"/>
    </source>
</evidence>
<keyword evidence="9 15" id="KW-0418">Kinase</keyword>
<dbReference type="InterPro" id="IPR023465">
    <property type="entry name" value="Riboflavin_kinase_dom_sf"/>
</dbReference>
<evidence type="ECO:0000256" key="5">
    <source>
        <dbReference type="ARBA" id="ARBA00022643"/>
    </source>
</evidence>
<dbReference type="InterPro" id="IPR015865">
    <property type="entry name" value="Riboflavin_kinase_bac/euk"/>
</dbReference>
<evidence type="ECO:0000256" key="11">
    <source>
        <dbReference type="ARBA" id="ARBA00022840"/>
    </source>
</evidence>
<evidence type="ECO:0000313" key="17">
    <source>
        <dbReference type="EMBL" id="PNS07705.1"/>
    </source>
</evidence>
<dbReference type="PANTHER" id="PTHR22749:SF6">
    <property type="entry name" value="RIBOFLAVIN KINASE"/>
    <property type="match status" value="1"/>
</dbReference>
<dbReference type="InterPro" id="IPR015864">
    <property type="entry name" value="FAD_synthase"/>
</dbReference>
<comment type="catalytic activity">
    <reaction evidence="14 15">
        <text>FMN + ATP + H(+) = FAD + diphosphate</text>
        <dbReference type="Rhea" id="RHEA:17237"/>
        <dbReference type="ChEBI" id="CHEBI:15378"/>
        <dbReference type="ChEBI" id="CHEBI:30616"/>
        <dbReference type="ChEBI" id="CHEBI:33019"/>
        <dbReference type="ChEBI" id="CHEBI:57692"/>
        <dbReference type="ChEBI" id="CHEBI:58210"/>
        <dbReference type="EC" id="2.7.7.2"/>
    </reaction>
</comment>
<keyword evidence="10 15" id="KW-0274">FAD</keyword>
<evidence type="ECO:0000256" key="14">
    <source>
        <dbReference type="ARBA" id="ARBA00049494"/>
    </source>
</evidence>
<evidence type="ECO:0000256" key="1">
    <source>
        <dbReference type="ARBA" id="ARBA00002121"/>
    </source>
</evidence>
<keyword evidence="5 15" id="KW-0288">FMN</keyword>
<evidence type="ECO:0000259" key="16">
    <source>
        <dbReference type="SMART" id="SM00904"/>
    </source>
</evidence>
<sequence>MSGRYTCESPKNASPAVAGAHMLRLFRDIDGPAVSPQGCVACVGAFDGLHLGHRALIERTVERARALGLPAAVVCFEPLPREFFSPADPPPRLMLPGARLRMLDTMGVDIVGQLRFNARLTQLDAIEFIDRILVDRLHAREVLVGPDFRFGRGRGGDLAVLHDRGAQAGFVAEAIAPMTLAGERVSSSAIRAALAVGDFATATRLLGRPYTIGGRVVRGKQLGRTLGFPTANLRFDKKPALQGIYATWVHGVGGRPWPSVSSFGTRPTVDGVEPLLEAHLFDWNSHSAVESDDGDLYGKYIEVEFVAKLRDEEKFESLDALTAQMQRDAASARTLLQQSSTTPALK</sequence>
<evidence type="ECO:0000313" key="18">
    <source>
        <dbReference type="Proteomes" id="UP000236220"/>
    </source>
</evidence>
<dbReference type="SMART" id="SM00904">
    <property type="entry name" value="Flavokinase"/>
    <property type="match status" value="1"/>
</dbReference>
<dbReference type="GO" id="GO:0003919">
    <property type="term" value="F:FMN adenylyltransferase activity"/>
    <property type="evidence" value="ECO:0007669"/>
    <property type="project" value="UniProtKB-UniRule"/>
</dbReference>
<comment type="caution">
    <text evidence="17">The sequence shown here is derived from an EMBL/GenBank/DDBJ whole genome shotgun (WGS) entry which is preliminary data.</text>
</comment>
<organism evidence="17 18">
    <name type="scientific">Solilutibacter silvestris</name>
    <dbReference type="NCBI Taxonomy" id="1645665"/>
    <lineage>
        <taxon>Bacteria</taxon>
        <taxon>Pseudomonadati</taxon>
        <taxon>Pseudomonadota</taxon>
        <taxon>Gammaproteobacteria</taxon>
        <taxon>Lysobacterales</taxon>
        <taxon>Lysobacteraceae</taxon>
        <taxon>Solilutibacter</taxon>
    </lineage>
</organism>
<evidence type="ECO:0000256" key="10">
    <source>
        <dbReference type="ARBA" id="ARBA00022827"/>
    </source>
</evidence>
<dbReference type="PIRSF" id="PIRSF004491">
    <property type="entry name" value="FAD_Synth"/>
    <property type="match status" value="1"/>
</dbReference>
<evidence type="ECO:0000256" key="8">
    <source>
        <dbReference type="ARBA" id="ARBA00022741"/>
    </source>
</evidence>
<reference evidence="17 18" key="1">
    <citation type="submission" date="2017-08" db="EMBL/GenBank/DDBJ databases">
        <title>Lysobacter sylvestris genome.</title>
        <authorList>
            <person name="Zhang D.-C."/>
            <person name="Albuquerque L."/>
            <person name="Franca L."/>
            <person name="Froufe H.J.C."/>
            <person name="Barroso C."/>
            <person name="Egas C."/>
            <person name="Da Costa M."/>
            <person name="Margesin R."/>
        </authorList>
    </citation>
    <scope>NUCLEOTIDE SEQUENCE [LARGE SCALE GENOMIC DNA]</scope>
    <source>
        <strain evidence="17 18">AM20-91</strain>
    </source>
</reference>
<comment type="catalytic activity">
    <reaction evidence="13 15">
        <text>riboflavin + ATP = FMN + ADP + H(+)</text>
        <dbReference type="Rhea" id="RHEA:14357"/>
        <dbReference type="ChEBI" id="CHEBI:15378"/>
        <dbReference type="ChEBI" id="CHEBI:30616"/>
        <dbReference type="ChEBI" id="CHEBI:57986"/>
        <dbReference type="ChEBI" id="CHEBI:58210"/>
        <dbReference type="ChEBI" id="CHEBI:456216"/>
        <dbReference type="EC" id="2.7.1.26"/>
    </reaction>
</comment>
<keyword evidence="11 15" id="KW-0067">ATP-binding</keyword>
<comment type="pathway">
    <text evidence="2 15">Cofactor biosynthesis; FAD biosynthesis; FAD from FMN: step 1/1.</text>
</comment>
<dbReference type="AlphaFoldDB" id="A0A2K1PY34"/>
<comment type="similarity">
    <text evidence="15">Belongs to the ribF family.</text>
</comment>
<name>A0A2K1PY34_9GAMM</name>
<dbReference type="FunFam" id="2.40.30.30:FF:000003">
    <property type="entry name" value="Riboflavin biosynthesis protein"/>
    <property type="match status" value="1"/>
</dbReference>
<dbReference type="UniPathway" id="UPA00277">
    <property type="reaction ID" value="UER00407"/>
</dbReference>
<keyword evidence="6 15" id="KW-0808">Transferase</keyword>
<evidence type="ECO:0000256" key="15">
    <source>
        <dbReference type="PIRNR" id="PIRNR004491"/>
    </source>
</evidence>
<dbReference type="EC" id="2.7.1.26" evidence="15"/>
<dbReference type="NCBIfam" id="NF004159">
    <property type="entry name" value="PRK05627.1-2"/>
    <property type="match status" value="1"/>
</dbReference>
<dbReference type="CDD" id="cd02064">
    <property type="entry name" value="FAD_synthetase_N"/>
    <property type="match status" value="1"/>
</dbReference>
<feature type="domain" description="Riboflavin kinase" evidence="16">
    <location>
        <begin position="205"/>
        <end position="337"/>
    </location>
</feature>
<dbReference type="GO" id="GO:0006747">
    <property type="term" value="P:FAD biosynthetic process"/>
    <property type="evidence" value="ECO:0007669"/>
    <property type="project" value="UniProtKB-UniRule"/>
</dbReference>
<dbReference type="GO" id="GO:0008531">
    <property type="term" value="F:riboflavin kinase activity"/>
    <property type="evidence" value="ECO:0007669"/>
    <property type="project" value="UniProtKB-UniRule"/>
</dbReference>
<dbReference type="InterPro" id="IPR014729">
    <property type="entry name" value="Rossmann-like_a/b/a_fold"/>
</dbReference>
<dbReference type="EC" id="2.7.7.2" evidence="15"/>
<keyword evidence="18" id="KW-1185">Reference proteome</keyword>
<evidence type="ECO:0000256" key="7">
    <source>
        <dbReference type="ARBA" id="ARBA00022695"/>
    </source>
</evidence>
<keyword evidence="8 15" id="KW-0547">Nucleotide-binding</keyword>
<dbReference type="NCBIfam" id="NF004163">
    <property type="entry name" value="PRK05627.1-6"/>
    <property type="match status" value="1"/>
</dbReference>
<dbReference type="Pfam" id="PF06574">
    <property type="entry name" value="FAD_syn"/>
    <property type="match status" value="1"/>
</dbReference>
<protein>
    <recommendedName>
        <fullName evidence="15">Riboflavin biosynthesis protein</fullName>
    </recommendedName>
    <domain>
        <recommendedName>
            <fullName evidence="15">Riboflavin kinase</fullName>
            <ecNumber evidence="15">2.7.1.26</ecNumber>
        </recommendedName>
        <alternativeName>
            <fullName evidence="15">Flavokinase</fullName>
        </alternativeName>
    </domain>
    <domain>
        <recommendedName>
            <fullName evidence="15">FMN adenylyltransferase</fullName>
            <ecNumber evidence="15">2.7.7.2</ecNumber>
        </recommendedName>
        <alternativeName>
            <fullName evidence="15">FAD pyrophosphorylase</fullName>
        </alternativeName>
        <alternativeName>
            <fullName evidence="15">FAD synthase</fullName>
        </alternativeName>
    </domain>
</protein>
<dbReference type="NCBIfam" id="TIGR00083">
    <property type="entry name" value="ribF"/>
    <property type="match status" value="1"/>
</dbReference>
<dbReference type="GO" id="GO:0005524">
    <property type="term" value="F:ATP binding"/>
    <property type="evidence" value="ECO:0007669"/>
    <property type="project" value="UniProtKB-UniRule"/>
</dbReference>
<dbReference type="Proteomes" id="UP000236220">
    <property type="component" value="Unassembled WGS sequence"/>
</dbReference>
<accession>A0A2K1PY34</accession>
<dbReference type="GO" id="GO:0009398">
    <property type="term" value="P:FMN biosynthetic process"/>
    <property type="evidence" value="ECO:0007669"/>
    <property type="project" value="UniProtKB-UniRule"/>
</dbReference>
<gene>
    <name evidence="17" type="ORF">Lysil_1881</name>
</gene>
<dbReference type="Gene3D" id="2.40.30.30">
    <property type="entry name" value="Riboflavin kinase-like"/>
    <property type="match status" value="1"/>
</dbReference>
<evidence type="ECO:0000256" key="6">
    <source>
        <dbReference type="ARBA" id="ARBA00022679"/>
    </source>
</evidence>
<keyword evidence="7 15" id="KW-0548">Nucleotidyltransferase</keyword>
<keyword evidence="12" id="KW-0511">Multifunctional enzyme</keyword>
<comment type="function">
    <text evidence="1">Catalyzes the phosphorylation of riboflavin to FMN followed by the adenylation of FMN to FAD.</text>
</comment>
<dbReference type="SUPFAM" id="SSF52374">
    <property type="entry name" value="Nucleotidylyl transferase"/>
    <property type="match status" value="1"/>
</dbReference>
<dbReference type="FunFam" id="3.40.50.620:FF:000021">
    <property type="entry name" value="Riboflavin biosynthesis protein"/>
    <property type="match status" value="1"/>
</dbReference>
<dbReference type="EMBL" id="NPZB01000002">
    <property type="protein sequence ID" value="PNS07705.1"/>
    <property type="molecule type" value="Genomic_DNA"/>
</dbReference>
<dbReference type="GO" id="GO:0009231">
    <property type="term" value="P:riboflavin biosynthetic process"/>
    <property type="evidence" value="ECO:0007669"/>
    <property type="project" value="InterPro"/>
</dbReference>
<evidence type="ECO:0000256" key="4">
    <source>
        <dbReference type="ARBA" id="ARBA00022630"/>
    </source>
</evidence>
<dbReference type="Gene3D" id="3.40.50.620">
    <property type="entry name" value="HUPs"/>
    <property type="match status" value="1"/>
</dbReference>
<evidence type="ECO:0000256" key="13">
    <source>
        <dbReference type="ARBA" id="ARBA00047880"/>
    </source>
</evidence>
<comment type="pathway">
    <text evidence="3 15">Cofactor biosynthesis; FMN biosynthesis; FMN from riboflavin (ATP route): step 1/1.</text>
</comment>
<dbReference type="UniPathway" id="UPA00276">
    <property type="reaction ID" value="UER00406"/>
</dbReference>
<keyword evidence="4 15" id="KW-0285">Flavoprotein</keyword>
<dbReference type="NCBIfam" id="NF004160">
    <property type="entry name" value="PRK05627.1-3"/>
    <property type="match status" value="1"/>
</dbReference>
<evidence type="ECO:0000256" key="12">
    <source>
        <dbReference type="ARBA" id="ARBA00023268"/>
    </source>
</evidence>
<dbReference type="Pfam" id="PF01687">
    <property type="entry name" value="Flavokinase"/>
    <property type="match status" value="1"/>
</dbReference>
<evidence type="ECO:0000256" key="2">
    <source>
        <dbReference type="ARBA" id="ARBA00004726"/>
    </source>
</evidence>
<dbReference type="SUPFAM" id="SSF82114">
    <property type="entry name" value="Riboflavin kinase-like"/>
    <property type="match status" value="1"/>
</dbReference>
<dbReference type="InterPro" id="IPR002606">
    <property type="entry name" value="Riboflavin_kinase_bac"/>
</dbReference>
<dbReference type="PANTHER" id="PTHR22749">
    <property type="entry name" value="RIBOFLAVIN KINASE/FMN ADENYLYLTRANSFERASE"/>
    <property type="match status" value="1"/>
</dbReference>
<dbReference type="InterPro" id="IPR023468">
    <property type="entry name" value="Riboflavin_kinase"/>
</dbReference>
<evidence type="ECO:0000256" key="9">
    <source>
        <dbReference type="ARBA" id="ARBA00022777"/>
    </source>
</evidence>
<proteinExistence type="inferred from homology"/>